<evidence type="ECO:0000256" key="4">
    <source>
        <dbReference type="ARBA" id="ARBA00022683"/>
    </source>
</evidence>
<keyword evidence="6" id="KW-0175">Coiled coil</keyword>
<evidence type="ECO:0000313" key="8">
    <source>
        <dbReference type="Proteomes" id="UP000321558"/>
    </source>
</evidence>
<dbReference type="Gene3D" id="1.20.58.80">
    <property type="entry name" value="Phosphotransferase system, lactose/cellobiose-type IIA subunit"/>
    <property type="match status" value="1"/>
</dbReference>
<accession>A0A511ZN70</accession>
<dbReference type="SUPFAM" id="SSF46973">
    <property type="entry name" value="Enzyme IIa from lactose specific PTS, IIa-lac"/>
    <property type="match status" value="1"/>
</dbReference>
<dbReference type="InterPro" id="IPR003188">
    <property type="entry name" value="PTS_IIA_lac/cel"/>
</dbReference>
<dbReference type="PANTHER" id="PTHR34382">
    <property type="entry name" value="PTS SYSTEM N,N'-DIACETYLCHITOBIOSE-SPECIFIC EIIA COMPONENT"/>
    <property type="match status" value="1"/>
</dbReference>
<sequence>MEENQQNETPSLEASAFEIIALAGQAKSDTLVALKKVKVDEYEEARKLLKEANDLIVQASSVHLKLLSRLSENSEENLPFLVIHAEDHYSQASYSYELVSELLEIFEQKLSS</sequence>
<dbReference type="EMBL" id="BJYM01000016">
    <property type="protein sequence ID" value="GEN88839.1"/>
    <property type="molecule type" value="Genomic_DNA"/>
</dbReference>
<feature type="modified residue" description="Phosphohistidine; by HPr" evidence="5">
    <location>
        <position position="84"/>
    </location>
</feature>
<dbReference type="GO" id="GO:0016740">
    <property type="term" value="F:transferase activity"/>
    <property type="evidence" value="ECO:0007669"/>
    <property type="project" value="UniProtKB-KW"/>
</dbReference>
<feature type="coiled-coil region" evidence="6">
    <location>
        <begin position="35"/>
        <end position="62"/>
    </location>
</feature>
<comment type="caution">
    <text evidence="7">The sequence shown here is derived from an EMBL/GenBank/DDBJ whole genome shotgun (WGS) entry which is preliminary data.</text>
</comment>
<dbReference type="InterPro" id="IPR036542">
    <property type="entry name" value="PTS_IIA_lac/cel_sf"/>
</dbReference>
<dbReference type="Proteomes" id="UP000321558">
    <property type="component" value="Unassembled WGS sequence"/>
</dbReference>
<evidence type="ECO:0000256" key="1">
    <source>
        <dbReference type="ARBA" id="ARBA00022448"/>
    </source>
</evidence>
<evidence type="ECO:0000313" key="7">
    <source>
        <dbReference type="EMBL" id="GEN88839.1"/>
    </source>
</evidence>
<keyword evidence="4" id="KW-0598">Phosphotransferase system</keyword>
<keyword evidence="8" id="KW-1185">Reference proteome</keyword>
<dbReference type="GO" id="GO:0009401">
    <property type="term" value="P:phosphoenolpyruvate-dependent sugar phosphotransferase system"/>
    <property type="evidence" value="ECO:0007669"/>
    <property type="project" value="UniProtKB-KW"/>
</dbReference>
<keyword evidence="3" id="KW-0808">Transferase</keyword>
<dbReference type="Pfam" id="PF02255">
    <property type="entry name" value="PTS_IIA"/>
    <property type="match status" value="1"/>
</dbReference>
<evidence type="ECO:0000256" key="2">
    <source>
        <dbReference type="ARBA" id="ARBA00022597"/>
    </source>
</evidence>
<reference evidence="7 8" key="1">
    <citation type="submission" date="2019-07" db="EMBL/GenBank/DDBJ databases">
        <title>Whole genome shotgun sequence of Oceanobacillus sojae NBRC 105379.</title>
        <authorList>
            <person name="Hosoyama A."/>
            <person name="Uohara A."/>
            <person name="Ohji S."/>
            <person name="Ichikawa N."/>
        </authorList>
    </citation>
    <scope>NUCLEOTIDE SEQUENCE [LARGE SCALE GENOMIC DNA]</scope>
    <source>
        <strain evidence="7 8">NBRC 105379</strain>
    </source>
</reference>
<proteinExistence type="predicted"/>
<protein>
    <submittedName>
        <fullName evidence="7">PTS lactose transporter subunit IIA</fullName>
    </submittedName>
</protein>
<evidence type="ECO:0000256" key="5">
    <source>
        <dbReference type="PROSITE-ProRule" id="PRU00418"/>
    </source>
</evidence>
<organism evidence="7 8">
    <name type="scientific">Oceanobacillus sojae</name>
    <dbReference type="NCBI Taxonomy" id="582851"/>
    <lineage>
        <taxon>Bacteria</taxon>
        <taxon>Bacillati</taxon>
        <taxon>Bacillota</taxon>
        <taxon>Bacilli</taxon>
        <taxon>Bacillales</taxon>
        <taxon>Bacillaceae</taxon>
        <taxon>Oceanobacillus</taxon>
    </lineage>
</organism>
<dbReference type="OrthoDB" id="389577at2"/>
<keyword evidence="2" id="KW-0762">Sugar transport</keyword>
<dbReference type="RefSeq" id="WP_147211736.1">
    <property type="nucleotide sequence ID" value="NZ_BJYM01000016.1"/>
</dbReference>
<name>A0A511ZN70_9BACI</name>
<evidence type="ECO:0000256" key="3">
    <source>
        <dbReference type="ARBA" id="ARBA00022679"/>
    </source>
</evidence>
<evidence type="ECO:0000256" key="6">
    <source>
        <dbReference type="SAM" id="Coils"/>
    </source>
</evidence>
<keyword evidence="1" id="KW-0813">Transport</keyword>
<gene>
    <name evidence="7" type="ORF">OSO01_35780</name>
</gene>
<dbReference type="STRING" id="582851.GCA_900162665_01717"/>
<dbReference type="PROSITE" id="PS51095">
    <property type="entry name" value="PTS_EIIA_TYPE_3"/>
    <property type="match status" value="1"/>
</dbReference>
<dbReference type="AlphaFoldDB" id="A0A511ZN70"/>
<dbReference type="PANTHER" id="PTHR34382:SF7">
    <property type="entry name" value="PTS SYSTEM N,N'-DIACETYLCHITOBIOSE-SPECIFIC EIIA COMPONENT"/>
    <property type="match status" value="1"/>
</dbReference>